<reference evidence="2" key="1">
    <citation type="submission" date="2014-11" db="EMBL/GenBank/DDBJ databases">
        <authorList>
            <person name="Amaro Gonzalez C."/>
        </authorList>
    </citation>
    <scope>NUCLEOTIDE SEQUENCE</scope>
</reference>
<name>A0A0E9VCF3_ANGAN</name>
<feature type="signal peptide" evidence="1">
    <location>
        <begin position="1"/>
        <end position="18"/>
    </location>
</feature>
<feature type="chain" id="PRO_5002434359" evidence="1">
    <location>
        <begin position="19"/>
        <end position="71"/>
    </location>
</feature>
<sequence>MDVLTVAAVLSLLSVSAAKPLNCEGLDQPLALNETQISGKWIFTEGTTDQPEICYNTENSEQLLYGHCHVT</sequence>
<accession>A0A0E9VCF3</accession>
<dbReference type="AlphaFoldDB" id="A0A0E9VCF3"/>
<reference evidence="2" key="2">
    <citation type="journal article" date="2015" name="Fish Shellfish Immunol.">
        <title>Early steps in the European eel (Anguilla anguilla)-Vibrio vulnificus interaction in the gills: Role of the RtxA13 toxin.</title>
        <authorList>
            <person name="Callol A."/>
            <person name="Pajuelo D."/>
            <person name="Ebbesson L."/>
            <person name="Teles M."/>
            <person name="MacKenzie S."/>
            <person name="Amaro C."/>
        </authorList>
    </citation>
    <scope>NUCLEOTIDE SEQUENCE</scope>
</reference>
<protein>
    <submittedName>
        <fullName evidence="2">Uncharacterized protein</fullName>
    </submittedName>
</protein>
<dbReference type="EMBL" id="GBXM01032808">
    <property type="protein sequence ID" value="JAH75769.1"/>
    <property type="molecule type" value="Transcribed_RNA"/>
</dbReference>
<proteinExistence type="predicted"/>
<evidence type="ECO:0000313" key="2">
    <source>
        <dbReference type="EMBL" id="JAH75769.1"/>
    </source>
</evidence>
<keyword evidence="1" id="KW-0732">Signal</keyword>
<organism evidence="2">
    <name type="scientific">Anguilla anguilla</name>
    <name type="common">European freshwater eel</name>
    <name type="synonym">Muraena anguilla</name>
    <dbReference type="NCBI Taxonomy" id="7936"/>
    <lineage>
        <taxon>Eukaryota</taxon>
        <taxon>Metazoa</taxon>
        <taxon>Chordata</taxon>
        <taxon>Craniata</taxon>
        <taxon>Vertebrata</taxon>
        <taxon>Euteleostomi</taxon>
        <taxon>Actinopterygii</taxon>
        <taxon>Neopterygii</taxon>
        <taxon>Teleostei</taxon>
        <taxon>Anguilliformes</taxon>
        <taxon>Anguillidae</taxon>
        <taxon>Anguilla</taxon>
    </lineage>
</organism>
<evidence type="ECO:0000256" key="1">
    <source>
        <dbReference type="SAM" id="SignalP"/>
    </source>
</evidence>